<accession>A0A191WHL7</accession>
<keyword evidence="1" id="KW-0413">Isomerase</keyword>
<sequence length="383" mass="41940">MSSRLKVLTVVGTRPEIIRLAATIKRLDDTTEHVLVHTGQNYDYELNEVFFEDLGLRRPDHFLGADVSSLGAVLGSILASVERVLIAERPDAVVVLGDTNSCISALMARRLKIPVYHLEAGNRCFDENVPEEVNRKLVDHVSDYNLVYTEHARRNLLAEGIHPSRILLTGSPMREVLDANRASIEASTVLEREGLTSDGYFLVSLHREENVDNPERLASLLSALNELSAQYALPVLVSTHPRTRNRLESQDPALTASLVFHAPFGFHDYVHLQQHARLVLSDSGTISEESAILKFPAVSLRDAIERPEAIDTGVTITTGVGAESILDAVAVTISQCAAEGVGAAPWEYEIADASRRAANFILSTAPTHHQRAGIRIATPVERG</sequence>
<dbReference type="OrthoDB" id="9803238at2"/>
<reference evidence="4" key="2">
    <citation type="submission" date="2016-01" db="EMBL/GenBank/DDBJ databases">
        <title>Complete genome sequence of Agromyces aureus AR33T and comparison with related organisms.</title>
        <authorList>
            <person name="Corretto E."/>
            <person name="Antonielli L."/>
            <person name="Sessitsch A."/>
            <person name="Brader G."/>
        </authorList>
    </citation>
    <scope>NUCLEOTIDE SEQUENCE [LARGE SCALE GENOMIC DNA]</scope>
    <source>
        <strain evidence="4">AR33</strain>
    </source>
</reference>
<evidence type="ECO:0000313" key="3">
    <source>
        <dbReference type="EMBL" id="ANJ27674.1"/>
    </source>
</evidence>
<evidence type="ECO:0000256" key="1">
    <source>
        <dbReference type="RuleBase" id="RU003513"/>
    </source>
</evidence>
<dbReference type="RefSeq" id="WP_067878387.1">
    <property type="nucleotide sequence ID" value="NZ_CP013979.1"/>
</dbReference>
<reference evidence="3 4" key="1">
    <citation type="journal article" date="2016" name="Int. J. Syst. Evol. Microbiol.">
        <title>Agromyces aureus sp. nov., isolated from the rhizosphere of Salix caprea L. grown in a heavy-metal-contaminated soil.</title>
        <authorList>
            <person name="Corretto E."/>
            <person name="Antonielli L."/>
            <person name="Sessitsch A."/>
            <person name="Compant S."/>
            <person name="Gorfer M."/>
            <person name="Kuffner M."/>
            <person name="Brader G."/>
        </authorList>
    </citation>
    <scope>NUCLEOTIDE SEQUENCE [LARGE SCALE GENOMIC DNA]</scope>
    <source>
        <strain evidence="3 4">AR33</strain>
    </source>
</reference>
<protein>
    <submittedName>
        <fullName evidence="3">UDP-N-acetyl glucosamine 2-epimerase</fullName>
    </submittedName>
</protein>
<organism evidence="3 4">
    <name type="scientific">Agromyces aureus</name>
    <dbReference type="NCBI Taxonomy" id="453304"/>
    <lineage>
        <taxon>Bacteria</taxon>
        <taxon>Bacillati</taxon>
        <taxon>Actinomycetota</taxon>
        <taxon>Actinomycetes</taxon>
        <taxon>Micrococcales</taxon>
        <taxon>Microbacteriaceae</taxon>
        <taxon>Agromyces</taxon>
    </lineage>
</organism>
<dbReference type="Proteomes" id="UP000078437">
    <property type="component" value="Chromosome"/>
</dbReference>
<name>A0A191WHL7_9MICO</name>
<proteinExistence type="inferred from homology"/>
<feature type="domain" description="UDP-N-acetylglucosamine 2-epimerase" evidence="2">
    <location>
        <begin position="30"/>
        <end position="361"/>
    </location>
</feature>
<dbReference type="SUPFAM" id="SSF53756">
    <property type="entry name" value="UDP-Glycosyltransferase/glycogen phosphorylase"/>
    <property type="match status" value="1"/>
</dbReference>
<dbReference type="STRING" id="453304.ATC03_14110"/>
<dbReference type="Gene3D" id="3.40.50.2000">
    <property type="entry name" value="Glycogen Phosphorylase B"/>
    <property type="match status" value="2"/>
</dbReference>
<evidence type="ECO:0000259" key="2">
    <source>
        <dbReference type="Pfam" id="PF02350"/>
    </source>
</evidence>
<dbReference type="Pfam" id="PF02350">
    <property type="entry name" value="Epimerase_2"/>
    <property type="match status" value="1"/>
</dbReference>
<gene>
    <name evidence="3" type="ORF">ATC03_14110</name>
</gene>
<keyword evidence="4" id="KW-1185">Reference proteome</keyword>
<dbReference type="GO" id="GO:0016853">
    <property type="term" value="F:isomerase activity"/>
    <property type="evidence" value="ECO:0007669"/>
    <property type="project" value="UniProtKB-KW"/>
</dbReference>
<comment type="similarity">
    <text evidence="1">Belongs to the UDP-N-acetylglucosamine 2-epimerase family.</text>
</comment>
<dbReference type="EMBL" id="CP013979">
    <property type="protein sequence ID" value="ANJ27674.1"/>
    <property type="molecule type" value="Genomic_DNA"/>
</dbReference>
<dbReference type="InterPro" id="IPR029767">
    <property type="entry name" value="WecB-like"/>
</dbReference>
<dbReference type="NCBIfam" id="TIGR00236">
    <property type="entry name" value="wecB"/>
    <property type="match status" value="1"/>
</dbReference>
<dbReference type="InterPro" id="IPR003331">
    <property type="entry name" value="UDP_GlcNAc_Epimerase_2_dom"/>
</dbReference>
<evidence type="ECO:0000313" key="4">
    <source>
        <dbReference type="Proteomes" id="UP000078437"/>
    </source>
</evidence>
<dbReference type="KEGG" id="agy:ATC03_14110"/>
<dbReference type="AlphaFoldDB" id="A0A191WHL7"/>
<dbReference type="PANTHER" id="PTHR43174:SF1">
    <property type="entry name" value="UDP-N-ACETYLGLUCOSAMINE 2-EPIMERASE"/>
    <property type="match status" value="1"/>
</dbReference>
<dbReference type="PANTHER" id="PTHR43174">
    <property type="entry name" value="UDP-N-ACETYLGLUCOSAMINE 2-EPIMERASE"/>
    <property type="match status" value="1"/>
</dbReference>
<dbReference type="CDD" id="cd03786">
    <property type="entry name" value="GTB_UDP-GlcNAc_2-Epimerase"/>
    <property type="match status" value="1"/>
</dbReference>